<dbReference type="OrthoDB" id="515313at2759"/>
<reference evidence="4" key="5">
    <citation type="submission" date="2025-09" db="UniProtKB">
        <authorList>
            <consortium name="Ensembl"/>
        </authorList>
    </citation>
    <scope>IDENTIFICATION</scope>
</reference>
<dbReference type="PANTHER" id="PTHR23035:SF1">
    <property type="entry name" value="CILIA- AND FLAGELLA-ASSOCIATED PROTEIN 97"/>
    <property type="match status" value="1"/>
</dbReference>
<accession>A0A4W3IZI4</accession>
<feature type="compositionally biased region" description="Basic and acidic residues" evidence="3">
    <location>
        <begin position="172"/>
        <end position="189"/>
    </location>
</feature>
<dbReference type="GeneTree" id="ENSGT00390000010356"/>
<feature type="compositionally biased region" description="Basic and acidic residues" evidence="3">
    <location>
        <begin position="92"/>
        <end position="105"/>
    </location>
</feature>
<dbReference type="OMA" id="KEIMRHI"/>
<evidence type="ECO:0000313" key="5">
    <source>
        <dbReference type="Proteomes" id="UP000314986"/>
    </source>
</evidence>
<evidence type="ECO:0000256" key="1">
    <source>
        <dbReference type="ARBA" id="ARBA00008315"/>
    </source>
</evidence>
<dbReference type="CTD" id="57587"/>
<dbReference type="RefSeq" id="XP_007891020.1">
    <property type="nucleotide sequence ID" value="XM_007892829.2"/>
</dbReference>
<reference evidence="5" key="1">
    <citation type="journal article" date="2006" name="Science">
        <title>Ancient noncoding elements conserved in the human genome.</title>
        <authorList>
            <person name="Venkatesh B."/>
            <person name="Kirkness E.F."/>
            <person name="Loh Y.H."/>
            <person name="Halpern A.L."/>
            <person name="Lee A.P."/>
            <person name="Johnson J."/>
            <person name="Dandona N."/>
            <person name="Viswanathan L.D."/>
            <person name="Tay A."/>
            <person name="Venter J.C."/>
            <person name="Strausberg R.L."/>
            <person name="Brenner S."/>
        </authorList>
    </citation>
    <scope>NUCLEOTIDE SEQUENCE [LARGE SCALE GENOMIC DNA]</scope>
</reference>
<feature type="region of interest" description="Disordered" evidence="3">
    <location>
        <begin position="506"/>
        <end position="551"/>
    </location>
</feature>
<dbReference type="GeneID" id="103178207"/>
<evidence type="ECO:0000256" key="3">
    <source>
        <dbReference type="SAM" id="MobiDB-lite"/>
    </source>
</evidence>
<reference evidence="4" key="4">
    <citation type="submission" date="2025-08" db="UniProtKB">
        <authorList>
            <consortium name="Ensembl"/>
        </authorList>
    </citation>
    <scope>IDENTIFICATION</scope>
</reference>
<reference evidence="5" key="3">
    <citation type="journal article" date="2014" name="Nature">
        <title>Elephant shark genome provides unique insights into gnathostome evolution.</title>
        <authorList>
            <consortium name="International Elephant Shark Genome Sequencing Consortium"/>
            <person name="Venkatesh B."/>
            <person name="Lee A.P."/>
            <person name="Ravi V."/>
            <person name="Maurya A.K."/>
            <person name="Lian M.M."/>
            <person name="Swann J.B."/>
            <person name="Ohta Y."/>
            <person name="Flajnik M.F."/>
            <person name="Sutoh Y."/>
            <person name="Kasahara M."/>
            <person name="Hoon S."/>
            <person name="Gangu V."/>
            <person name="Roy S.W."/>
            <person name="Irimia M."/>
            <person name="Korzh V."/>
            <person name="Kondrychyn I."/>
            <person name="Lim Z.W."/>
            <person name="Tay B.H."/>
            <person name="Tohari S."/>
            <person name="Kong K.W."/>
            <person name="Ho S."/>
            <person name="Lorente-Galdos B."/>
            <person name="Quilez J."/>
            <person name="Marques-Bonet T."/>
            <person name="Raney B.J."/>
            <person name="Ingham P.W."/>
            <person name="Tay A."/>
            <person name="Hillier L.W."/>
            <person name="Minx P."/>
            <person name="Boehm T."/>
            <person name="Wilson R.K."/>
            <person name="Brenner S."/>
            <person name="Warren W.C."/>
        </authorList>
    </citation>
    <scope>NUCLEOTIDE SEQUENCE [LARGE SCALE GENOMIC DNA]</scope>
</reference>
<dbReference type="AlphaFoldDB" id="A0A4W3IZI4"/>
<gene>
    <name evidence="4" type="primary">cfap97</name>
</gene>
<dbReference type="InterPro" id="IPR038791">
    <property type="entry name" value="Cfap97/Hemingway"/>
</dbReference>
<feature type="region of interest" description="Disordered" evidence="3">
    <location>
        <begin position="1"/>
        <end position="364"/>
    </location>
</feature>
<reference evidence="5" key="2">
    <citation type="journal article" date="2007" name="PLoS Biol.">
        <title>Survey sequencing and comparative analysis of the elephant shark (Callorhinchus milii) genome.</title>
        <authorList>
            <person name="Venkatesh B."/>
            <person name="Kirkness E.F."/>
            <person name="Loh Y.H."/>
            <person name="Halpern A.L."/>
            <person name="Lee A.P."/>
            <person name="Johnson J."/>
            <person name="Dandona N."/>
            <person name="Viswanathan L.D."/>
            <person name="Tay A."/>
            <person name="Venter J.C."/>
            <person name="Strausberg R.L."/>
            <person name="Brenner S."/>
        </authorList>
    </citation>
    <scope>NUCLEOTIDE SEQUENCE [LARGE SCALE GENOMIC DNA]</scope>
</reference>
<dbReference type="Proteomes" id="UP000314986">
    <property type="component" value="Unassembled WGS sequence"/>
</dbReference>
<dbReference type="InParanoid" id="A0A4W3IZI4"/>
<dbReference type="Pfam" id="PF13879">
    <property type="entry name" value="Hmw_CFAP97"/>
    <property type="match status" value="1"/>
</dbReference>
<comment type="similarity">
    <text evidence="1">Belongs to the CFAP97 family.</text>
</comment>
<feature type="compositionally biased region" description="Polar residues" evidence="3">
    <location>
        <begin position="208"/>
        <end position="217"/>
    </location>
</feature>
<proteinExistence type="inferred from homology"/>
<feature type="compositionally biased region" description="Basic residues" evidence="3">
    <location>
        <begin position="190"/>
        <end position="201"/>
    </location>
</feature>
<feature type="compositionally biased region" description="Basic and acidic residues" evidence="3">
    <location>
        <begin position="292"/>
        <end position="301"/>
    </location>
</feature>
<evidence type="ECO:0000313" key="4">
    <source>
        <dbReference type="Ensembl" id="ENSCMIP00000035002.1"/>
    </source>
</evidence>
<dbReference type="Ensembl" id="ENSCMIT00000035524.1">
    <property type="protein sequence ID" value="ENSCMIP00000035002.1"/>
    <property type="gene ID" value="ENSCMIG00000014838.1"/>
</dbReference>
<feature type="compositionally biased region" description="Polar residues" evidence="3">
    <location>
        <begin position="276"/>
        <end position="291"/>
    </location>
</feature>
<dbReference type="KEGG" id="cmk:103178207"/>
<sequence>MTDGEALDGEVDHSFFDSDSEQNVGDGQRTPGSAWPIIESNPMQGQSSSHTSPEPVPSSSADGSSKEDLRTSAEKKCKHKLGKSVSFNNRGPDTEMLKKGKEGRRWSGSGSSSRSTSSSSSTCSSSSSPSSVSSKSSSSLPGKTVLPHITIQAAIQSASSGNSESEGESTEEEKKVEERSKSSKFDHYAKKGATRNQHHRCKFDLDQNVDQSSGSDSDISKGTVYHSLLEEKPSSRFSTSKQRPKSALKLSKEKHIKYLNNEGADQEDEDAITDVTPLSTPDFSPIQSVDFSENKGSRKQENVGQEIYDLAKSSPGSEKSQRPGKLSRFQRGEAASCHSESSTVSSARSKSAQPVSFTQRHSKKTLTDATDLNQLLKAFMHLEKEELQKIVTDSPAHEGKKNYSFTNEEIRCIDRENHRLLQELTRKASKSKSNISKKSSIAPIRVYHSTLNRHREQERIEKENLALLKRLEMVKPTVGLKRSEQLKDYYRHTAFMESCSLSFSQRGQVSGRASTSRGSSRTSSRKNFQAMSNSHAAVSAKSPKSGLANQS</sequence>
<feature type="compositionally biased region" description="Polar residues" evidence="3">
    <location>
        <begin position="526"/>
        <end position="536"/>
    </location>
</feature>
<feature type="compositionally biased region" description="Low complexity" evidence="3">
    <location>
        <begin position="339"/>
        <end position="351"/>
    </location>
</feature>
<feature type="compositionally biased region" description="Basic and acidic residues" evidence="3">
    <location>
        <begin position="64"/>
        <end position="75"/>
    </location>
</feature>
<dbReference type="PANTHER" id="PTHR23035">
    <property type="entry name" value="CILIA- AND FLAGELLA-ASSOCIATED PROTEIN 97-RELATED"/>
    <property type="match status" value="1"/>
</dbReference>
<dbReference type="GO" id="GO:0007283">
    <property type="term" value="P:spermatogenesis"/>
    <property type="evidence" value="ECO:0007669"/>
    <property type="project" value="TreeGrafter"/>
</dbReference>
<organism evidence="4 5">
    <name type="scientific">Callorhinchus milii</name>
    <name type="common">Ghost shark</name>
    <dbReference type="NCBI Taxonomy" id="7868"/>
    <lineage>
        <taxon>Eukaryota</taxon>
        <taxon>Metazoa</taxon>
        <taxon>Chordata</taxon>
        <taxon>Craniata</taxon>
        <taxon>Vertebrata</taxon>
        <taxon>Chondrichthyes</taxon>
        <taxon>Holocephali</taxon>
        <taxon>Chimaeriformes</taxon>
        <taxon>Callorhinchidae</taxon>
        <taxon>Callorhinchus</taxon>
    </lineage>
</organism>
<name>A0A4W3IZI4_CALMI</name>
<dbReference type="InterPro" id="IPR029488">
    <property type="entry name" value="Hmw/CFAP97"/>
</dbReference>
<feature type="compositionally biased region" description="Basic residues" evidence="3">
    <location>
        <begin position="242"/>
        <end position="257"/>
    </location>
</feature>
<feature type="compositionally biased region" description="Low complexity" evidence="3">
    <location>
        <begin position="107"/>
        <end position="139"/>
    </location>
</feature>
<feature type="compositionally biased region" description="Low complexity" evidence="3">
    <location>
        <begin position="510"/>
        <end position="522"/>
    </location>
</feature>
<protein>
    <recommendedName>
        <fullName evidence="2">Cilia- and flagella-associated protein 97</fullName>
    </recommendedName>
</protein>
<feature type="compositionally biased region" description="Polar residues" evidence="3">
    <location>
        <begin position="41"/>
        <end position="63"/>
    </location>
</feature>
<keyword evidence="5" id="KW-1185">Reference proteome</keyword>
<evidence type="ECO:0000256" key="2">
    <source>
        <dbReference type="ARBA" id="ARBA00021424"/>
    </source>
</evidence>